<keyword evidence="2" id="KW-1185">Reference proteome</keyword>
<dbReference type="Proteomes" id="UP000249620">
    <property type="component" value="Unassembled WGS sequence"/>
</dbReference>
<dbReference type="OrthoDB" id="5903604at2"/>
<comment type="caution">
    <text evidence="1">The sequence shown here is derived from an EMBL/GenBank/DDBJ whole genome shotgun (WGS) entry which is preliminary data.</text>
</comment>
<sequence>MSKILITGNGFDLYHGLPTKYGHFMAIMMTIEDCNFDKDVIFDELFGKIFKVKYGRDYDLILEKFNIENIVYEHKIIEEIRLLLKGNSWYQYFKSALELKTWIDFENEIESVLNLTYDVINFANKKRILPKIIYKLDNETAYLNYRIKEFNILLFNEEDIFTFYVDEKNINSREKKIDTDKILDELVESLEQFTSIFKFYLDLIVRSLSTNIKKKYSFPFDSIDLIFTFNYTQIIEDVYNFDKLKIVYLHGNLVSNNLVLGISEVNKIIKENKSYGFTKNYQRIIKKTNNKFISYANKDNLEEFVFYIIGHSLDISDKNYILRLFNFLESDKQELSKIYIFYYNEQDHKTKLNNLFNIVDNDLLVDLNQNERLLFFELNEENIKQNFQKTIL</sequence>
<reference evidence="1 2" key="1">
    <citation type="submission" date="2018-06" db="EMBL/GenBank/DDBJ databases">
        <title>Genomic Encyclopedia of Type Strains, Phase III (KMG-III): the genomes of soil and plant-associated and newly described type strains.</title>
        <authorList>
            <person name="Whitman W."/>
        </authorList>
    </citation>
    <scope>NUCLEOTIDE SEQUENCE [LARGE SCALE GENOMIC DNA]</scope>
    <source>
        <strain evidence="1 2">CGMCC 1.12398</strain>
    </source>
</reference>
<evidence type="ECO:0000313" key="1">
    <source>
        <dbReference type="EMBL" id="RAK23820.1"/>
    </source>
</evidence>
<name>A0A327YS93_9FLAO</name>
<organism evidence="1 2">
    <name type="scientific">Flavobacterium aquaticum</name>
    <dbReference type="NCBI Taxonomy" id="1236486"/>
    <lineage>
        <taxon>Bacteria</taxon>
        <taxon>Pseudomonadati</taxon>
        <taxon>Bacteroidota</taxon>
        <taxon>Flavobacteriia</taxon>
        <taxon>Flavobacteriales</taxon>
        <taxon>Flavobacteriaceae</taxon>
        <taxon>Flavobacterium</taxon>
    </lineage>
</organism>
<protein>
    <submittedName>
        <fullName evidence="1">Abortive infection AbiH-like protein</fullName>
    </submittedName>
</protein>
<dbReference type="InterPro" id="IPR025935">
    <property type="entry name" value="AbiH"/>
</dbReference>
<proteinExistence type="predicted"/>
<dbReference type="RefSeq" id="WP_111566638.1">
    <property type="nucleotide sequence ID" value="NZ_QLMI01000003.1"/>
</dbReference>
<accession>A0A327YS93</accession>
<dbReference type="Pfam" id="PF14253">
    <property type="entry name" value="AbiH"/>
    <property type="match status" value="1"/>
</dbReference>
<evidence type="ECO:0000313" key="2">
    <source>
        <dbReference type="Proteomes" id="UP000249620"/>
    </source>
</evidence>
<dbReference type="AlphaFoldDB" id="A0A327YS93"/>
<gene>
    <name evidence="1" type="ORF">B0I03_103286</name>
</gene>
<dbReference type="EMBL" id="QLMI01000003">
    <property type="protein sequence ID" value="RAK23820.1"/>
    <property type="molecule type" value="Genomic_DNA"/>
</dbReference>